<dbReference type="RefSeq" id="WP_133700491.1">
    <property type="nucleotide sequence ID" value="NZ_SNXS01000002.1"/>
</dbReference>
<dbReference type="OrthoDB" id="8911120at2"/>
<dbReference type="Proteomes" id="UP000295361">
    <property type="component" value="Unassembled WGS sequence"/>
</dbReference>
<accession>A0A4R6QQB0</accession>
<evidence type="ECO:0000313" key="2">
    <source>
        <dbReference type="EMBL" id="TDP73090.1"/>
    </source>
</evidence>
<protein>
    <recommendedName>
        <fullName evidence="4">Flp pilus assembly protein CpaB</fullName>
    </recommendedName>
</protein>
<name>A0A4R6QQB0_9BURK</name>
<evidence type="ECO:0008006" key="4">
    <source>
        <dbReference type="Google" id="ProtNLM"/>
    </source>
</evidence>
<reference evidence="2 3" key="1">
    <citation type="submission" date="2019-03" db="EMBL/GenBank/DDBJ databases">
        <title>Genomic Encyclopedia of Type Strains, Phase IV (KMG-IV): sequencing the most valuable type-strain genomes for metagenomic binning, comparative biology and taxonomic classification.</title>
        <authorList>
            <person name="Goeker M."/>
        </authorList>
    </citation>
    <scope>NUCLEOTIDE SEQUENCE [LARGE SCALE GENOMIC DNA]</scope>
    <source>
        <strain evidence="2 3">DSM 16998</strain>
    </source>
</reference>
<organism evidence="2 3">
    <name type="scientific">Roseateles toxinivorans</name>
    <dbReference type="NCBI Taxonomy" id="270368"/>
    <lineage>
        <taxon>Bacteria</taxon>
        <taxon>Pseudomonadati</taxon>
        <taxon>Pseudomonadota</taxon>
        <taxon>Betaproteobacteria</taxon>
        <taxon>Burkholderiales</taxon>
        <taxon>Sphaerotilaceae</taxon>
        <taxon>Roseateles</taxon>
    </lineage>
</organism>
<comment type="caution">
    <text evidence="2">The sequence shown here is derived from an EMBL/GenBank/DDBJ whole genome shotgun (WGS) entry which is preliminary data.</text>
</comment>
<keyword evidence="1" id="KW-0732">Signal</keyword>
<keyword evidence="3" id="KW-1185">Reference proteome</keyword>
<dbReference type="EMBL" id="SNXS01000002">
    <property type="protein sequence ID" value="TDP73090.1"/>
    <property type="molecule type" value="Genomic_DNA"/>
</dbReference>
<dbReference type="InParanoid" id="A0A4R6QQB0"/>
<evidence type="ECO:0000256" key="1">
    <source>
        <dbReference type="SAM" id="SignalP"/>
    </source>
</evidence>
<proteinExistence type="predicted"/>
<feature type="chain" id="PRO_5020412796" description="Flp pilus assembly protein CpaB" evidence="1">
    <location>
        <begin position="20"/>
        <end position="90"/>
    </location>
</feature>
<feature type="signal peptide" evidence="1">
    <location>
        <begin position="1"/>
        <end position="19"/>
    </location>
</feature>
<gene>
    <name evidence="2" type="ORF">DES47_102836</name>
</gene>
<sequence length="90" mass="9542">MNTTAKTLIQALIAGAVLAAAGWMLKPATPAPDMQVVQLERVVITGKRMQEGVQEQRIAQLPRVVITGKRLPAEGDTMLAQAPRAAAAKI</sequence>
<evidence type="ECO:0000313" key="3">
    <source>
        <dbReference type="Proteomes" id="UP000295361"/>
    </source>
</evidence>
<dbReference type="AlphaFoldDB" id="A0A4R6QQB0"/>